<gene>
    <name evidence="2" type="ORF">V1I91_17855</name>
</gene>
<reference evidence="2 3" key="1">
    <citation type="submission" date="2024-01" db="EMBL/GenBank/DDBJ databases">
        <title>Maribacter spp. originated from different algae showed divergent polysaccharides utilization ability.</title>
        <authorList>
            <person name="Wang H."/>
            <person name="Wu Y."/>
        </authorList>
    </citation>
    <scope>NUCLEOTIDE SEQUENCE [LARGE SCALE GENOMIC DNA]</scope>
    <source>
        <strain evidence="2 3">PR1</strain>
    </source>
</reference>
<dbReference type="PROSITE" id="PS50042">
    <property type="entry name" value="CNMP_BINDING_3"/>
    <property type="match status" value="1"/>
</dbReference>
<dbReference type="InterPro" id="IPR000595">
    <property type="entry name" value="cNMP-bd_dom"/>
</dbReference>
<accession>A0ABU7IY79</accession>
<dbReference type="EMBL" id="JAZDDG010000009">
    <property type="protein sequence ID" value="MEE1977947.1"/>
    <property type="molecule type" value="Genomic_DNA"/>
</dbReference>
<comment type="caution">
    <text evidence="2">The sequence shown here is derived from an EMBL/GenBank/DDBJ whole genome shotgun (WGS) entry which is preliminary data.</text>
</comment>
<dbReference type="Proteomes" id="UP001356308">
    <property type="component" value="Unassembled WGS sequence"/>
</dbReference>
<evidence type="ECO:0000259" key="1">
    <source>
        <dbReference type="PROSITE" id="PS50042"/>
    </source>
</evidence>
<evidence type="ECO:0000313" key="3">
    <source>
        <dbReference type="Proteomes" id="UP001356308"/>
    </source>
</evidence>
<evidence type="ECO:0000313" key="2">
    <source>
        <dbReference type="EMBL" id="MEE1977947.1"/>
    </source>
</evidence>
<proteinExistence type="predicted"/>
<keyword evidence="3" id="KW-1185">Reference proteome</keyword>
<dbReference type="Pfam" id="PF00027">
    <property type="entry name" value="cNMP_binding"/>
    <property type="match status" value="1"/>
</dbReference>
<dbReference type="CDD" id="cd00038">
    <property type="entry name" value="CAP_ED"/>
    <property type="match status" value="1"/>
</dbReference>
<dbReference type="InterPro" id="IPR014710">
    <property type="entry name" value="RmlC-like_jellyroll"/>
</dbReference>
<sequence length="190" mass="22370">MNNNLSSYIKRYIELTEEENELFQSFLKNTVLKKGDFLLKAGQTCTAKYFVVKGCVRLYYIDGKGNEQIIHFGLDNWWITEYDSLINKNPSNIYIQAIEDTLLLTLNQTSFEKLTLEIPKINTLFRIIMEKTFIASQRRLEYMLSYSGKELYQKFVSQNPEFLQRVPQYVIASYLGMTPEFYSKIRSNTI</sequence>
<feature type="domain" description="Cyclic nucleotide-binding" evidence="1">
    <location>
        <begin position="11"/>
        <end position="114"/>
    </location>
</feature>
<dbReference type="SUPFAM" id="SSF51206">
    <property type="entry name" value="cAMP-binding domain-like"/>
    <property type="match status" value="1"/>
</dbReference>
<protein>
    <submittedName>
        <fullName evidence="2">Crp/Fnr family transcriptional regulator</fullName>
    </submittedName>
</protein>
<organism evidence="2 3">
    <name type="scientific">Maribacter cobaltidurans</name>
    <dbReference type="NCBI Taxonomy" id="1178778"/>
    <lineage>
        <taxon>Bacteria</taxon>
        <taxon>Pseudomonadati</taxon>
        <taxon>Bacteroidota</taxon>
        <taxon>Flavobacteriia</taxon>
        <taxon>Flavobacteriales</taxon>
        <taxon>Flavobacteriaceae</taxon>
        <taxon>Maribacter</taxon>
    </lineage>
</organism>
<name>A0ABU7IY79_9FLAO</name>
<dbReference type="RefSeq" id="WP_272652628.1">
    <property type="nucleotide sequence ID" value="NZ_JAZDDG010000009.1"/>
</dbReference>
<dbReference type="Gene3D" id="2.60.120.10">
    <property type="entry name" value="Jelly Rolls"/>
    <property type="match status" value="1"/>
</dbReference>
<dbReference type="InterPro" id="IPR018490">
    <property type="entry name" value="cNMP-bd_dom_sf"/>
</dbReference>